<protein>
    <submittedName>
        <fullName evidence="8">LPXTG-domain-containing protein</fullName>
    </submittedName>
</protein>
<feature type="transmembrane region" description="Helical" evidence="7">
    <location>
        <begin position="371"/>
        <end position="391"/>
    </location>
</feature>
<keyword evidence="3 7" id="KW-0812">Transmembrane</keyword>
<feature type="transmembrane region" description="Helical" evidence="7">
    <location>
        <begin position="45"/>
        <end position="68"/>
    </location>
</feature>
<evidence type="ECO:0000256" key="6">
    <source>
        <dbReference type="SAM" id="MobiDB-lite"/>
    </source>
</evidence>
<feature type="transmembrane region" description="Helical" evidence="7">
    <location>
        <begin position="309"/>
        <end position="337"/>
    </location>
</feature>
<feature type="transmembrane region" description="Helical" evidence="7">
    <location>
        <begin position="165"/>
        <end position="184"/>
    </location>
</feature>
<dbReference type="InterPro" id="IPR019405">
    <property type="entry name" value="Lactonase_7-beta_prop"/>
</dbReference>
<reference evidence="9" key="1">
    <citation type="journal article" date="2013" name="Mol. Plant Microbe Interact.">
        <title>Global aspects of pacC regulation of pathogenicity genes in Colletotrichum gloeosporioides as revealed by transcriptome analysis.</title>
        <authorList>
            <person name="Alkan N."/>
            <person name="Meng X."/>
            <person name="Friedlander G."/>
            <person name="Reuveni E."/>
            <person name="Sukno S."/>
            <person name="Sherman A."/>
            <person name="Thon M."/>
            <person name="Fluhr R."/>
            <person name="Prusky D."/>
        </authorList>
    </citation>
    <scope>NUCLEOTIDE SEQUENCE [LARGE SCALE GENOMIC DNA]</scope>
    <source>
        <strain evidence="9">Cg-14</strain>
    </source>
</reference>
<evidence type="ECO:0000256" key="5">
    <source>
        <dbReference type="ARBA" id="ARBA00023136"/>
    </source>
</evidence>
<organism evidence="8 9">
    <name type="scientific">Colletotrichum gloeosporioides (strain Cg-14)</name>
    <name type="common">Anthracnose fungus</name>
    <name type="synonym">Glomerella cingulata</name>
    <dbReference type="NCBI Taxonomy" id="1237896"/>
    <lineage>
        <taxon>Eukaryota</taxon>
        <taxon>Fungi</taxon>
        <taxon>Dikarya</taxon>
        <taxon>Ascomycota</taxon>
        <taxon>Pezizomycotina</taxon>
        <taxon>Sordariomycetes</taxon>
        <taxon>Hypocreomycetidae</taxon>
        <taxon>Glomerellales</taxon>
        <taxon>Glomerellaceae</taxon>
        <taxon>Colletotrichum</taxon>
        <taxon>Colletotrichum gloeosporioides species complex</taxon>
    </lineage>
</organism>
<feature type="transmembrane region" description="Helical" evidence="7">
    <location>
        <begin position="236"/>
        <end position="253"/>
    </location>
</feature>
<keyword evidence="4 7" id="KW-1133">Transmembrane helix</keyword>
<dbReference type="InterPro" id="IPR015943">
    <property type="entry name" value="WD40/YVTN_repeat-like_dom_sf"/>
</dbReference>
<accession>T0JL55</accession>
<dbReference type="Pfam" id="PF10282">
    <property type="entry name" value="Lactonase"/>
    <property type="match status" value="1"/>
</dbReference>
<comment type="subcellular location">
    <subcellularLocation>
        <location evidence="1">Membrane</location>
        <topology evidence="1">Multi-pass membrane protein</topology>
    </subcellularLocation>
</comment>
<dbReference type="PANTHER" id="PTHR45649">
    <property type="entry name" value="AMINO-ACID PERMEASE BAT1"/>
    <property type="match status" value="1"/>
</dbReference>
<dbReference type="InterPro" id="IPR002293">
    <property type="entry name" value="AA/rel_permease1"/>
</dbReference>
<dbReference type="Gene3D" id="1.20.1740.10">
    <property type="entry name" value="Amino acid/polyamine transporter I"/>
    <property type="match status" value="1"/>
</dbReference>
<evidence type="ECO:0000256" key="2">
    <source>
        <dbReference type="ARBA" id="ARBA00022448"/>
    </source>
</evidence>
<dbReference type="STRING" id="1237896.T0JL55"/>
<dbReference type="PANTHER" id="PTHR45649:SF5">
    <property type="entry name" value="GABA TRANSPORTER (EUROFUNG)-RELATED"/>
    <property type="match status" value="1"/>
</dbReference>
<evidence type="ECO:0000256" key="4">
    <source>
        <dbReference type="ARBA" id="ARBA00022989"/>
    </source>
</evidence>
<feature type="transmembrane region" description="Helical" evidence="7">
    <location>
        <begin position="74"/>
        <end position="93"/>
    </location>
</feature>
<evidence type="ECO:0000256" key="7">
    <source>
        <dbReference type="SAM" id="Phobius"/>
    </source>
</evidence>
<name>T0JL55_COLGC</name>
<dbReference type="eggNOG" id="KOG1289">
    <property type="taxonomic scope" value="Eukaryota"/>
</dbReference>
<sequence>MSSTEGIEMQPTGKDATKINTTESKHGSDVYNQTRTRRVFSFSQLFAFSLTYMALWEGMCTNMYFALYNGGPQTFIFSFIIVFFGAISQAASLGEMASIQPVAGAQYHWTYHLAPARVKRFATWIQGWSTWFGYVSLLAGIANVTIILLESMIQLNHENYVPGGWHTSVLVIAMCVMQGLMNTYCFKVIPWVELVAGVLHVCLFVVFVVVLSVMGTRHDSSFFLETNFASGWTDNYVAWNLGMLTCVWSFTGFDSAIHMSEETRKAKSAVPRAMFWSIFMNGCLGFIMVCVILVAMGSVDDALNASSPILAILLAITGSKGATTAMITGLFVVSFSVNLANIASVSRLTWAWSRDGGMPAYLAYVNPKHRVPVRAIIVTVFIVCALCLLNIGSSSYVAFGAITSLSSMALYISYAIAISSMLYARMSKVGGVELGEWNLGPFGLSPNSTAAMPSSTVQGGILLNAGPVTTTWTAPPSCATKPVTVQLGNGVDIGRGVWQENCALEDPGPYDECAPDVLGVLIDLLFNGTDTAASSLVLYHSPGLACPSAWTPAGTAIRYDITSYDLSGVFADPTLTITKTASSTETQTLSQMTPYINPVPNMVMSALEPGETGIWCCPCGYTAQPFGPGCYSEVPRSLYTANTACSVILRPAAATKVNVTYTYHGCGGDRSSAMPGCDKFDIDSREANILRGKHLDILRQRHLNFNDKLVLCNRHHSDRNFEGERDPESSMWCHGYMVDRCLHINMRSFTLLTLAAAAVPALADTHYFYSGFFSGSTIVGVEFDDETSSLTLVNNITTDASSGSKWIHLDSRLKNLYVGTTGYFQSYTITDDLGLEYASNVSLSSNCSNANFITSSTDAPYTVFGTPYGGGCSSLAITVDDNGVLQEATANVTYDSAAGVHGTDMSPNNDFIYSADDMGNAVWVHSYDNTTGEVTEVQYLAAAEGSDPRHLAVHPNGGWVYVVYEAASTIASYKRDATTGKLTFTNTTYPLLPDGYTNSSSYWADEVMFSVPSSNSSTTAPKYLIAATRSRTVGIPGYVSAFALDSSTGAITEQLFLIPTTNSGGSANAVSPAKFSEDYFGITDSGSNFLEVWKIDASGSSTTAAAVAHLGLSSGPANIVWYS</sequence>
<evidence type="ECO:0000313" key="8">
    <source>
        <dbReference type="EMBL" id="EQB43902.1"/>
    </source>
</evidence>
<evidence type="ECO:0000313" key="9">
    <source>
        <dbReference type="Proteomes" id="UP000015530"/>
    </source>
</evidence>
<comment type="caution">
    <text evidence="8">The sequence shown here is derived from an EMBL/GenBank/DDBJ whole genome shotgun (WGS) entry which is preliminary data.</text>
</comment>
<dbReference type="OrthoDB" id="3257095at2759"/>
<proteinExistence type="predicted"/>
<feature type="transmembrane region" description="Helical" evidence="7">
    <location>
        <begin position="397"/>
        <end position="418"/>
    </location>
</feature>
<feature type="region of interest" description="Disordered" evidence="6">
    <location>
        <begin position="1"/>
        <end position="27"/>
    </location>
</feature>
<dbReference type="GO" id="GO:0022857">
    <property type="term" value="F:transmembrane transporter activity"/>
    <property type="evidence" value="ECO:0007669"/>
    <property type="project" value="InterPro"/>
</dbReference>
<keyword evidence="5 7" id="KW-0472">Membrane</keyword>
<dbReference type="GO" id="GO:0016020">
    <property type="term" value="C:membrane"/>
    <property type="evidence" value="ECO:0007669"/>
    <property type="project" value="UniProtKB-SubCell"/>
</dbReference>
<gene>
    <name evidence="8" type="ORF">CGLO_17381</name>
</gene>
<dbReference type="HOGENOM" id="CLU_280057_0_0_1"/>
<dbReference type="SUPFAM" id="SSF75011">
    <property type="entry name" value="3-carboxy-cis,cis-mucoante lactonizing enzyme"/>
    <property type="match status" value="1"/>
</dbReference>
<dbReference type="EMBL" id="AMYD01004146">
    <property type="protein sequence ID" value="EQB43902.1"/>
    <property type="molecule type" value="Genomic_DNA"/>
</dbReference>
<feature type="transmembrane region" description="Helical" evidence="7">
    <location>
        <begin position="274"/>
        <end position="297"/>
    </location>
</feature>
<dbReference type="AlphaFoldDB" id="T0JL55"/>
<evidence type="ECO:0000256" key="3">
    <source>
        <dbReference type="ARBA" id="ARBA00022692"/>
    </source>
</evidence>
<keyword evidence="2" id="KW-0813">Transport</keyword>
<feature type="transmembrane region" description="Helical" evidence="7">
    <location>
        <begin position="191"/>
        <end position="216"/>
    </location>
</feature>
<dbReference type="Proteomes" id="UP000015530">
    <property type="component" value="Unassembled WGS sequence"/>
</dbReference>
<evidence type="ECO:0000256" key="1">
    <source>
        <dbReference type="ARBA" id="ARBA00004141"/>
    </source>
</evidence>
<dbReference type="Pfam" id="PF13520">
    <property type="entry name" value="AA_permease_2"/>
    <property type="match status" value="1"/>
</dbReference>
<dbReference type="Gene3D" id="2.130.10.10">
    <property type="entry name" value="YVTN repeat-like/Quinoprotein amine dehydrogenase"/>
    <property type="match status" value="1"/>
</dbReference>
<feature type="transmembrane region" description="Helical" evidence="7">
    <location>
        <begin position="131"/>
        <end position="153"/>
    </location>
</feature>